<evidence type="ECO:0000313" key="2">
    <source>
        <dbReference type="EMBL" id="TDN42560.1"/>
    </source>
</evidence>
<evidence type="ECO:0000313" key="3">
    <source>
        <dbReference type="Proteomes" id="UP000295764"/>
    </source>
</evidence>
<accession>A0A4R6DDR4</accession>
<gene>
    <name evidence="2" type="ORF">EDF64_11135</name>
</gene>
<proteinExistence type="predicted"/>
<name>A0A4R6DDR4_9MICO</name>
<dbReference type="RefSeq" id="WP_133520666.1">
    <property type="nucleotide sequence ID" value="NZ_SNVW01000011.1"/>
</dbReference>
<feature type="region of interest" description="Disordered" evidence="1">
    <location>
        <begin position="1"/>
        <end position="23"/>
    </location>
</feature>
<organism evidence="2 3">
    <name type="scientific">Curtobacterium flaccumfaciens</name>
    <dbReference type="NCBI Taxonomy" id="2035"/>
    <lineage>
        <taxon>Bacteria</taxon>
        <taxon>Bacillati</taxon>
        <taxon>Actinomycetota</taxon>
        <taxon>Actinomycetes</taxon>
        <taxon>Micrococcales</taxon>
        <taxon>Microbacteriaceae</taxon>
        <taxon>Curtobacterium</taxon>
    </lineage>
</organism>
<dbReference type="AlphaFoldDB" id="A0A4R6DDR4"/>
<dbReference type="Proteomes" id="UP000295764">
    <property type="component" value="Unassembled WGS sequence"/>
</dbReference>
<protein>
    <submittedName>
        <fullName evidence="2">Uncharacterized protein</fullName>
    </submittedName>
</protein>
<reference evidence="2 3" key="1">
    <citation type="submission" date="2019-03" db="EMBL/GenBank/DDBJ databases">
        <title>Genomic analyses of the natural microbiome of Caenorhabditis elegans.</title>
        <authorList>
            <person name="Samuel B."/>
        </authorList>
    </citation>
    <scope>NUCLEOTIDE SEQUENCE [LARGE SCALE GENOMIC DNA]</scope>
    <source>
        <strain evidence="2 3">JUb65</strain>
    </source>
</reference>
<sequence>MPLSATKIAPEAGQGFEGTAHNIPAGDTMNKTILTVADAHDIRWHEIDSDVVVLVPCNEPGCYIYGTQHLLTWGDLLQHKASVVTAQDTRIEVAKFAASDEVPESESRWYVSGFLCDDDIRLTPERVAFFTAHYNSAVALAAELNGESH</sequence>
<comment type="caution">
    <text evidence="2">The sequence shown here is derived from an EMBL/GenBank/DDBJ whole genome shotgun (WGS) entry which is preliminary data.</text>
</comment>
<evidence type="ECO:0000256" key="1">
    <source>
        <dbReference type="SAM" id="MobiDB-lite"/>
    </source>
</evidence>
<dbReference type="EMBL" id="SNVW01000011">
    <property type="protein sequence ID" value="TDN42560.1"/>
    <property type="molecule type" value="Genomic_DNA"/>
</dbReference>